<dbReference type="Proteomes" id="UP000182379">
    <property type="component" value="Unassembled WGS sequence"/>
</dbReference>
<gene>
    <name evidence="1" type="ORF">SAMN05216495_10131</name>
</gene>
<reference evidence="1 2" key="1">
    <citation type="submission" date="2016-10" db="EMBL/GenBank/DDBJ databases">
        <authorList>
            <person name="Varghese N."/>
            <person name="Submissions S."/>
        </authorList>
    </citation>
    <scope>NUCLEOTIDE SEQUENCE [LARGE SCALE GENOMIC DNA]</scope>
    <source>
        <strain evidence="1 2">WCC6</strain>
    </source>
</reference>
<proteinExistence type="predicted"/>
<evidence type="ECO:0000313" key="2">
    <source>
        <dbReference type="Proteomes" id="UP000182379"/>
    </source>
</evidence>
<dbReference type="RefSeq" id="WP_012938638.1">
    <property type="nucleotide sequence ID" value="NZ_CALAKB010000032.1"/>
</dbReference>
<protein>
    <submittedName>
        <fullName evidence="1">Uncharacterized protein</fullName>
    </submittedName>
</protein>
<accession>A0A1H2SWE1</accession>
<sequence length="167" mass="19148">MRKSRGSILGEGLGALVLVTLVLARLLTGLPPAVRALETIWTQGELDRLEQDLQARLESRFLFEGDQVRVFQGDHGTEVRLYGRPDAAWVSWFVMTTGKRPWPTLYTKVWRPRKQNPVSLPLTPEHVRAEGFRASILEPGRLAWELTLVDRKTGARKVWKEVFRYGR</sequence>
<name>A0A1H2SWE1_ACIFE</name>
<comment type="caution">
    <text evidence="1">The sequence shown here is derived from an EMBL/GenBank/DDBJ whole genome shotgun (WGS) entry which is preliminary data.</text>
</comment>
<dbReference type="OMA" id="LETIWTQ"/>
<dbReference type="EMBL" id="FNOP01000001">
    <property type="protein sequence ID" value="SDW35795.1"/>
    <property type="molecule type" value="Genomic_DNA"/>
</dbReference>
<dbReference type="AlphaFoldDB" id="A0A1H2SWE1"/>
<evidence type="ECO:0000313" key="1">
    <source>
        <dbReference type="EMBL" id="SDW35795.1"/>
    </source>
</evidence>
<organism evidence="1 2">
    <name type="scientific">Acidaminococcus fermentans</name>
    <dbReference type="NCBI Taxonomy" id="905"/>
    <lineage>
        <taxon>Bacteria</taxon>
        <taxon>Bacillati</taxon>
        <taxon>Bacillota</taxon>
        <taxon>Negativicutes</taxon>
        <taxon>Acidaminococcales</taxon>
        <taxon>Acidaminococcaceae</taxon>
        <taxon>Acidaminococcus</taxon>
    </lineage>
</organism>
<dbReference type="GeneID" id="78334988"/>